<gene>
    <name evidence="7" type="ORF">EOD42_03760</name>
</gene>
<dbReference type="EMBL" id="SACL01000001">
    <property type="protein sequence ID" value="RVT99226.1"/>
    <property type="molecule type" value="Genomic_DNA"/>
</dbReference>
<reference evidence="7 8" key="1">
    <citation type="submission" date="2019-01" db="EMBL/GenBank/DDBJ databases">
        <authorList>
            <person name="Chen W.-M."/>
        </authorList>
    </citation>
    <scope>NUCLEOTIDE SEQUENCE [LARGE SCALE GENOMIC DNA]</scope>
    <source>
        <strain evidence="7 8">CCP-6</strain>
    </source>
</reference>
<organism evidence="7 8">
    <name type="scientific">Rhodovarius crocodyli</name>
    <dbReference type="NCBI Taxonomy" id="1979269"/>
    <lineage>
        <taxon>Bacteria</taxon>
        <taxon>Pseudomonadati</taxon>
        <taxon>Pseudomonadota</taxon>
        <taxon>Alphaproteobacteria</taxon>
        <taxon>Acetobacterales</taxon>
        <taxon>Roseomonadaceae</taxon>
        <taxon>Rhodovarius</taxon>
    </lineage>
</organism>
<evidence type="ECO:0000313" key="8">
    <source>
        <dbReference type="Proteomes" id="UP000282957"/>
    </source>
</evidence>
<evidence type="ECO:0000256" key="5">
    <source>
        <dbReference type="ARBA" id="ARBA00037410"/>
    </source>
</evidence>
<keyword evidence="2" id="KW-0276">Fatty acid metabolism</keyword>
<dbReference type="PANTHER" id="PTHR43602:SF1">
    <property type="entry name" value="ENOYL-COA HYDRATASE DOMAIN-CONTAINING PROTEIN 3, MITOCHONDRIAL"/>
    <property type="match status" value="1"/>
</dbReference>
<dbReference type="NCBIfam" id="NF006008">
    <property type="entry name" value="PRK08139.1"/>
    <property type="match status" value="1"/>
</dbReference>
<comment type="similarity">
    <text evidence="1">Belongs to the enoyl-CoA hydratase/isomerase family.</text>
</comment>
<dbReference type="Proteomes" id="UP000282957">
    <property type="component" value="Unassembled WGS sequence"/>
</dbReference>
<dbReference type="CDD" id="cd06558">
    <property type="entry name" value="crotonase-like"/>
    <property type="match status" value="1"/>
</dbReference>
<evidence type="ECO:0000256" key="3">
    <source>
        <dbReference type="ARBA" id="ARBA00022946"/>
    </source>
</evidence>
<dbReference type="Gene3D" id="3.90.226.10">
    <property type="entry name" value="2-enoyl-CoA Hydratase, Chain A, domain 1"/>
    <property type="match status" value="1"/>
</dbReference>
<dbReference type="SUPFAM" id="SSF52096">
    <property type="entry name" value="ClpP/crotonase"/>
    <property type="match status" value="1"/>
</dbReference>
<sequence>MTLLREERRPDGVALITLDRPAQRNALSLEMLQALSAALARAQDARAVVLLAEGPAFCAGHDLRELTAARAEPDGGRGFFTRTMAACSAAMRAVVEHPVPVIAAVEGIATAAGCQLVASCDLAVATPAAKFCTPGVDIGLFCSTPAVALSRNAGRKQAMEMLLTGRLVPAEEAAALGLVNRVVPDARAAALELAAGIAARGETTIRMGKAGFLAQEGRSLQEAYDIASAVMVENLMAADAREGIDAFLNKRPGKKQ</sequence>
<protein>
    <recommendedName>
        <fullName evidence="6">Enoyl-CoA hydratase domain-containing protein 3, mitochondrial</fullName>
    </recommendedName>
</protein>
<dbReference type="GO" id="GO:0006631">
    <property type="term" value="P:fatty acid metabolic process"/>
    <property type="evidence" value="ECO:0007669"/>
    <property type="project" value="UniProtKB-KW"/>
</dbReference>
<evidence type="ECO:0000256" key="6">
    <source>
        <dbReference type="ARBA" id="ARBA00040545"/>
    </source>
</evidence>
<dbReference type="InterPro" id="IPR014748">
    <property type="entry name" value="Enoyl-CoA_hydra_C"/>
</dbReference>
<evidence type="ECO:0000256" key="2">
    <source>
        <dbReference type="ARBA" id="ARBA00022832"/>
    </source>
</evidence>
<dbReference type="Gene3D" id="1.10.12.10">
    <property type="entry name" value="Lyase 2-enoyl-coa Hydratase, Chain A, domain 2"/>
    <property type="match status" value="1"/>
</dbReference>
<dbReference type="GO" id="GO:0016836">
    <property type="term" value="F:hydro-lyase activity"/>
    <property type="evidence" value="ECO:0007669"/>
    <property type="project" value="TreeGrafter"/>
</dbReference>
<keyword evidence="7" id="KW-0456">Lyase</keyword>
<evidence type="ECO:0000256" key="4">
    <source>
        <dbReference type="ARBA" id="ARBA00023098"/>
    </source>
</evidence>
<accession>A0A437MNL5</accession>
<dbReference type="AlphaFoldDB" id="A0A437MNL5"/>
<dbReference type="InterPro" id="IPR052377">
    <property type="entry name" value="Mitochondrial_ECH-domain"/>
</dbReference>
<keyword evidence="4" id="KW-0443">Lipid metabolism</keyword>
<dbReference type="InterPro" id="IPR001753">
    <property type="entry name" value="Enoyl-CoA_hydra/iso"/>
</dbReference>
<keyword evidence="3" id="KW-0809">Transit peptide</keyword>
<name>A0A437MNL5_9PROT</name>
<keyword evidence="8" id="KW-1185">Reference proteome</keyword>
<comment type="caution">
    <text evidence="7">The sequence shown here is derived from an EMBL/GenBank/DDBJ whole genome shotgun (WGS) entry which is preliminary data.</text>
</comment>
<evidence type="ECO:0000313" key="7">
    <source>
        <dbReference type="EMBL" id="RVT99226.1"/>
    </source>
</evidence>
<dbReference type="PANTHER" id="PTHR43602">
    <property type="match status" value="1"/>
</dbReference>
<dbReference type="Pfam" id="PF00378">
    <property type="entry name" value="ECH_1"/>
    <property type="match status" value="1"/>
</dbReference>
<dbReference type="InterPro" id="IPR029045">
    <property type="entry name" value="ClpP/crotonase-like_dom_sf"/>
</dbReference>
<comment type="function">
    <text evidence="5">May play a role in fatty acid biosynthesis and insulin sensitivity.</text>
</comment>
<evidence type="ECO:0000256" key="1">
    <source>
        <dbReference type="ARBA" id="ARBA00005254"/>
    </source>
</evidence>
<dbReference type="RefSeq" id="WP_127786025.1">
    <property type="nucleotide sequence ID" value="NZ_SACL01000001.1"/>
</dbReference>
<proteinExistence type="inferred from homology"/>
<dbReference type="OrthoDB" id="9795613at2"/>